<evidence type="ECO:0000313" key="3">
    <source>
        <dbReference type="Proteomes" id="UP000241736"/>
    </source>
</evidence>
<dbReference type="EMBL" id="PVLF01000010">
    <property type="protein sequence ID" value="PRH82440.1"/>
    <property type="molecule type" value="Genomic_DNA"/>
</dbReference>
<dbReference type="Pfam" id="PF06980">
    <property type="entry name" value="DUF1302"/>
    <property type="match status" value="1"/>
</dbReference>
<protein>
    <recommendedName>
        <fullName evidence="4">DUF1302 domain-containing protein</fullName>
    </recommendedName>
</protein>
<accession>A0A2P6M8Z5</accession>
<reference evidence="2 3" key="1">
    <citation type="submission" date="2018-03" db="EMBL/GenBank/DDBJ databases">
        <title>Arenimonas caeni sp. nov., isolated from activated sludge.</title>
        <authorList>
            <person name="Liu H."/>
        </authorList>
    </citation>
    <scope>NUCLEOTIDE SEQUENCE [LARGE SCALE GENOMIC DNA]</scope>
    <source>
        <strain evidence="3">z29</strain>
    </source>
</reference>
<dbReference type="AlphaFoldDB" id="A0A2P6M8Z5"/>
<proteinExistence type="predicted"/>
<evidence type="ECO:0000256" key="1">
    <source>
        <dbReference type="SAM" id="MobiDB-lite"/>
    </source>
</evidence>
<dbReference type="Proteomes" id="UP000241736">
    <property type="component" value="Unassembled WGS sequence"/>
</dbReference>
<organism evidence="2 3">
    <name type="scientific">Arenimonas caeni</name>
    <dbReference type="NCBI Taxonomy" id="2058085"/>
    <lineage>
        <taxon>Bacteria</taxon>
        <taxon>Pseudomonadati</taxon>
        <taxon>Pseudomonadota</taxon>
        <taxon>Gammaproteobacteria</taxon>
        <taxon>Lysobacterales</taxon>
        <taxon>Lysobacteraceae</taxon>
        <taxon>Arenimonas</taxon>
    </lineage>
</organism>
<sequence length="725" mass="78997">MPRGNALESGGKPARHEERFRRGPMRRKPYPPRLAGPRNPSRRSEPEEAPMIKQHANRGRVARARLASAVALGLLMAPAAQAFEFSRGELTGSFDTTVSFGYSWRVEDRDDDLVAKSWFDPLLCAQNVPLGMIPVGAGRCTSTGGVPGSAAQIGALGRFSANRDDGNLKYDQGDAISSAVKITSELSLNWRDWGAFMRATYFYDFENADRDDLTEEAKDRIGDRFRMLDAFVFKNFELGEDGQLGGTVRLGRQVVSWGESTFIQNGINVINPVDLSALRVAGAELKEAFLPIDMVWGSINLSDNVSLEALYMFEFEEIEIDAAGTYFSANDFATPGGTYVMLGFGTTPQPVYNPENFFATCYNGPAGFANSDRFADLAAIYGPATAGQIIAIGCGNAVGRLPNRNARDSGQYGLALRWYAEALNETEFGFYFLNYHSRVPLLSGRAVNNPLVGAASGRFFAEFPEDIQMFGVSWNTTLPGGIAWQGEVSHRPNMPLQVDDVELLFAALTPLNPFIPAPSLQFNSQLGSYALGQEVRGWREHEVSQLQMTFTKAFAQVLGADQLAMVAEIGATEVWDLPAASELRYEGEGTDTSGGCDVGDSVAAGFPGAGALLFGCMRNPQTLNGGFPTAFSWGYRLAARADYSSVFGTPFTVSPRVAFNHDVNGITPGPGGNFLEGRKSLTLGVEANYLQKWVFDLSYTSFSGAEQYNQIHDRDFAAFTVKYSF</sequence>
<gene>
    <name evidence="2" type="ORF">C6N40_07950</name>
</gene>
<keyword evidence="3" id="KW-1185">Reference proteome</keyword>
<dbReference type="InterPro" id="IPR010727">
    <property type="entry name" value="DUF1302"/>
</dbReference>
<comment type="caution">
    <text evidence="2">The sequence shown here is derived from an EMBL/GenBank/DDBJ whole genome shotgun (WGS) entry which is preliminary data.</text>
</comment>
<name>A0A2P6M8Z5_9GAMM</name>
<dbReference type="OrthoDB" id="7000272at2"/>
<evidence type="ECO:0000313" key="2">
    <source>
        <dbReference type="EMBL" id="PRH82440.1"/>
    </source>
</evidence>
<feature type="region of interest" description="Disordered" evidence="1">
    <location>
        <begin position="1"/>
        <end position="58"/>
    </location>
</feature>
<evidence type="ECO:0008006" key="4">
    <source>
        <dbReference type="Google" id="ProtNLM"/>
    </source>
</evidence>